<accession>A0A8J2WPA3</accession>
<protein>
    <submittedName>
        <fullName evidence="1">Uncharacterized protein</fullName>
    </submittedName>
</protein>
<reference evidence="1" key="1">
    <citation type="submission" date="2021-11" db="EMBL/GenBank/DDBJ databases">
        <authorList>
            <person name="Schell T."/>
        </authorList>
    </citation>
    <scope>NUCLEOTIDE SEQUENCE</scope>
    <source>
        <strain evidence="1">M5</strain>
    </source>
</reference>
<evidence type="ECO:0000313" key="1">
    <source>
        <dbReference type="EMBL" id="CAH0110712.1"/>
    </source>
</evidence>
<sequence>MDAAQLAALHAASTRLAIAQATALNAATDATTAEAAATTTAAANPIVQADVTAANAHATQARVAAIMANNEQLTTGASVQGIKPKSTYQKQKSAKVTTAAAAATKADIPTKPTGATCDKCGLEIRPTGHYCPARNATCRKCNATGHFKAVCNAKAKMAAIFVNQVSSAKDDTVTISIKARGEPATEIRTLPDTGSTLDAIPPSVYHRQFHDVPLDVGIHAETATGNHIKSLGVMDCEPVHLTLREGAIPVQIRGYRNIAEPLIQMFKDELMSQVDQGLVRPVPPGAVTPFISGVVTMPKDSISGSVRITILSNSVAVTVSIAIEWSTDKEIASKFKDCEAFLKRQKWLPVGFCQVTSWKTKFPFYLELPGRFSKTTRGAELSVNNSSLMQETPVVDIDLEWGSWAGKVNAASSSQTESEESEDAEVRFFGIIRISGRCGDKPTVASFLEVFRLLTLYYTTKTVLRGANWRR</sequence>
<gene>
    <name evidence="1" type="ORF">DGAL_LOCUS14305</name>
</gene>
<dbReference type="OrthoDB" id="5982218at2759"/>
<dbReference type="Proteomes" id="UP000789390">
    <property type="component" value="Unassembled WGS sequence"/>
</dbReference>
<dbReference type="AlphaFoldDB" id="A0A8J2WPA3"/>
<dbReference type="EMBL" id="CAKKLH010000305">
    <property type="protein sequence ID" value="CAH0110712.1"/>
    <property type="molecule type" value="Genomic_DNA"/>
</dbReference>
<keyword evidence="2" id="KW-1185">Reference proteome</keyword>
<evidence type="ECO:0000313" key="2">
    <source>
        <dbReference type="Proteomes" id="UP000789390"/>
    </source>
</evidence>
<comment type="caution">
    <text evidence="1">The sequence shown here is derived from an EMBL/GenBank/DDBJ whole genome shotgun (WGS) entry which is preliminary data.</text>
</comment>
<organism evidence="1 2">
    <name type="scientific">Daphnia galeata</name>
    <dbReference type="NCBI Taxonomy" id="27404"/>
    <lineage>
        <taxon>Eukaryota</taxon>
        <taxon>Metazoa</taxon>
        <taxon>Ecdysozoa</taxon>
        <taxon>Arthropoda</taxon>
        <taxon>Crustacea</taxon>
        <taxon>Branchiopoda</taxon>
        <taxon>Diplostraca</taxon>
        <taxon>Cladocera</taxon>
        <taxon>Anomopoda</taxon>
        <taxon>Daphniidae</taxon>
        <taxon>Daphnia</taxon>
    </lineage>
</organism>
<proteinExistence type="predicted"/>
<name>A0A8J2WPA3_9CRUS</name>